<organism evidence="2 3">
    <name type="scientific">Christiangramia fulva</name>
    <dbReference type="NCBI Taxonomy" id="2126553"/>
    <lineage>
        <taxon>Bacteria</taxon>
        <taxon>Pseudomonadati</taxon>
        <taxon>Bacteroidota</taxon>
        <taxon>Flavobacteriia</taxon>
        <taxon>Flavobacteriales</taxon>
        <taxon>Flavobacteriaceae</taxon>
        <taxon>Christiangramia</taxon>
    </lineage>
</organism>
<evidence type="ECO:0000256" key="1">
    <source>
        <dbReference type="SAM" id="MobiDB-lite"/>
    </source>
</evidence>
<keyword evidence="3" id="KW-1185">Reference proteome</keyword>
<name>A0A2R3Z4T3_9FLAO</name>
<dbReference type="EMBL" id="CP028136">
    <property type="protein sequence ID" value="AVR45287.1"/>
    <property type="molecule type" value="Genomic_DNA"/>
</dbReference>
<gene>
    <name evidence="2" type="ORF">C7S20_08420</name>
</gene>
<sequence>MTLPIVISTESRGFGTTRNLLLEGPVDSFEFFTLRFLTPLRLPNGRQAAFRNDTPDSHFERVPKPRDDEKSPLRNKGPVDSFEFSTLRFLTSLRLPAGRQATFRNDGHGRVGPELHFVMKSELP</sequence>
<accession>A0A2R3Z4T3</accession>
<evidence type="ECO:0000313" key="3">
    <source>
        <dbReference type="Proteomes" id="UP000241507"/>
    </source>
</evidence>
<feature type="compositionally biased region" description="Basic and acidic residues" evidence="1">
    <location>
        <begin position="53"/>
        <end position="72"/>
    </location>
</feature>
<dbReference type="KEGG" id="grs:C7S20_08420"/>
<protein>
    <submittedName>
        <fullName evidence="2">Uncharacterized protein</fullName>
    </submittedName>
</protein>
<evidence type="ECO:0000313" key="2">
    <source>
        <dbReference type="EMBL" id="AVR45287.1"/>
    </source>
</evidence>
<dbReference type="Proteomes" id="UP000241507">
    <property type="component" value="Chromosome"/>
</dbReference>
<proteinExistence type="predicted"/>
<reference evidence="3" key="1">
    <citation type="submission" date="2018-03" db="EMBL/GenBank/DDBJ databases">
        <title>Gramella fulva sp. nov., isolated from a dry surface of tidal flat.</title>
        <authorList>
            <person name="Hwang S.H."/>
            <person name="Hwang W.M."/>
            <person name="Kang K."/>
            <person name="Ahn T.-Y."/>
        </authorList>
    </citation>
    <scope>NUCLEOTIDE SEQUENCE [LARGE SCALE GENOMIC DNA]</scope>
    <source>
        <strain evidence="3">SH35</strain>
    </source>
</reference>
<feature type="region of interest" description="Disordered" evidence="1">
    <location>
        <begin position="45"/>
        <end position="79"/>
    </location>
</feature>
<dbReference type="AlphaFoldDB" id="A0A2R3Z4T3"/>